<dbReference type="STRING" id="1802619.A2797_00355"/>
<evidence type="ECO:0000256" key="3">
    <source>
        <dbReference type="ARBA" id="ARBA00023274"/>
    </source>
</evidence>
<dbReference type="AlphaFoldDB" id="A0A1F4VA01"/>
<dbReference type="InterPro" id="IPR013025">
    <property type="entry name" value="Ribosomal_uL23-like"/>
</dbReference>
<dbReference type="Pfam" id="PF00276">
    <property type="entry name" value="Ribosomal_L23"/>
    <property type="match status" value="1"/>
</dbReference>
<organism evidence="5 6">
    <name type="scientific">candidate division WWE3 bacterium RIFCSPHIGHO2_01_FULL_48_15</name>
    <dbReference type="NCBI Taxonomy" id="1802619"/>
    <lineage>
        <taxon>Bacteria</taxon>
        <taxon>Katanobacteria</taxon>
    </lineage>
</organism>
<comment type="caution">
    <text evidence="5">The sequence shown here is derived from an EMBL/GenBank/DDBJ whole genome shotgun (WGS) entry which is preliminary data.</text>
</comment>
<keyword evidence="4" id="KW-0694">RNA-binding</keyword>
<dbReference type="InterPro" id="IPR012678">
    <property type="entry name" value="Ribosomal_uL23/eL15/eS24_sf"/>
</dbReference>
<dbReference type="GO" id="GO:0019843">
    <property type="term" value="F:rRNA binding"/>
    <property type="evidence" value="ECO:0007669"/>
    <property type="project" value="UniProtKB-UniRule"/>
</dbReference>
<evidence type="ECO:0000256" key="1">
    <source>
        <dbReference type="ARBA" id="ARBA00006700"/>
    </source>
</evidence>
<evidence type="ECO:0000256" key="2">
    <source>
        <dbReference type="ARBA" id="ARBA00022980"/>
    </source>
</evidence>
<dbReference type="GO" id="GO:1990904">
    <property type="term" value="C:ribonucleoprotein complex"/>
    <property type="evidence" value="ECO:0007669"/>
    <property type="project" value="UniProtKB-KW"/>
</dbReference>
<dbReference type="Proteomes" id="UP000179005">
    <property type="component" value="Unassembled WGS sequence"/>
</dbReference>
<comment type="subunit">
    <text evidence="4">Part of the 50S ribosomal subunit. Contacts protein L29, and trigger factor when it is bound to the ribosome.</text>
</comment>
<keyword evidence="4" id="KW-0699">rRNA-binding</keyword>
<dbReference type="HAMAP" id="MF_01369_B">
    <property type="entry name" value="Ribosomal_uL23_B"/>
    <property type="match status" value="1"/>
</dbReference>
<dbReference type="EMBL" id="MEVC01000025">
    <property type="protein sequence ID" value="OGC53969.1"/>
    <property type="molecule type" value="Genomic_DNA"/>
</dbReference>
<evidence type="ECO:0000313" key="6">
    <source>
        <dbReference type="Proteomes" id="UP000179005"/>
    </source>
</evidence>
<dbReference type="GO" id="GO:0005840">
    <property type="term" value="C:ribosome"/>
    <property type="evidence" value="ECO:0007669"/>
    <property type="project" value="UniProtKB-KW"/>
</dbReference>
<comment type="similarity">
    <text evidence="1 4">Belongs to the universal ribosomal protein uL23 family.</text>
</comment>
<dbReference type="SUPFAM" id="SSF54189">
    <property type="entry name" value="Ribosomal proteins S24e, L23 and L15e"/>
    <property type="match status" value="1"/>
</dbReference>
<dbReference type="GO" id="GO:0003735">
    <property type="term" value="F:structural constituent of ribosome"/>
    <property type="evidence" value="ECO:0007669"/>
    <property type="project" value="InterPro"/>
</dbReference>
<gene>
    <name evidence="4" type="primary">rplW</name>
    <name evidence="5" type="ORF">A2797_00355</name>
</gene>
<evidence type="ECO:0000313" key="5">
    <source>
        <dbReference type="EMBL" id="OGC53969.1"/>
    </source>
</evidence>
<keyword evidence="3 4" id="KW-0687">Ribonucleoprotein</keyword>
<name>A0A1F4VA01_UNCKA</name>
<proteinExistence type="inferred from homology"/>
<dbReference type="Gene3D" id="3.30.70.330">
    <property type="match status" value="1"/>
</dbReference>
<keyword evidence="2 4" id="KW-0689">Ribosomal protein</keyword>
<evidence type="ECO:0000256" key="4">
    <source>
        <dbReference type="HAMAP-Rule" id="MF_01369"/>
    </source>
</evidence>
<dbReference type="InterPro" id="IPR012677">
    <property type="entry name" value="Nucleotide-bd_a/b_plait_sf"/>
</dbReference>
<comment type="function">
    <text evidence="4">One of the early assembly proteins it binds 23S rRNA. One of the proteins that surrounds the polypeptide exit tunnel on the outside of the ribosome. Forms the main docking site for trigger factor binding to the ribosome.</text>
</comment>
<protein>
    <recommendedName>
        <fullName evidence="4">Large ribosomal subunit protein uL23</fullName>
    </recommendedName>
</protein>
<dbReference type="GO" id="GO:0006412">
    <property type="term" value="P:translation"/>
    <property type="evidence" value="ECO:0007669"/>
    <property type="project" value="UniProtKB-UniRule"/>
</dbReference>
<accession>A0A1F4VA01</accession>
<reference evidence="5 6" key="1">
    <citation type="journal article" date="2016" name="Nat. Commun.">
        <title>Thousands of microbial genomes shed light on interconnected biogeochemical processes in an aquifer system.</title>
        <authorList>
            <person name="Anantharaman K."/>
            <person name="Brown C.T."/>
            <person name="Hug L.A."/>
            <person name="Sharon I."/>
            <person name="Castelle C.J."/>
            <person name="Probst A.J."/>
            <person name="Thomas B.C."/>
            <person name="Singh A."/>
            <person name="Wilkins M.J."/>
            <person name="Karaoz U."/>
            <person name="Brodie E.L."/>
            <person name="Williams K.H."/>
            <person name="Hubbard S.S."/>
            <person name="Banfield J.F."/>
        </authorList>
    </citation>
    <scope>NUCLEOTIDE SEQUENCE [LARGE SCALE GENOMIC DNA]</scope>
</reference>
<sequence length="106" mass="11887">MNIYQVIKKPIVTEKSQLLATRDKYVFQIDPKATKKDVERAVEAFYKDVAVGKVAIVKTAAKKIVWRVRNQRPQKGTRSAVKKAIVTLSKGKIELFEKSAKGGKKG</sequence>